<dbReference type="Proteomes" id="UP001497644">
    <property type="component" value="Chromosome 2"/>
</dbReference>
<reference evidence="2" key="1">
    <citation type="submission" date="2024-04" db="EMBL/GenBank/DDBJ databases">
        <authorList>
            <consortium name="Molecular Ecology Group"/>
        </authorList>
    </citation>
    <scope>NUCLEOTIDE SEQUENCE</scope>
</reference>
<proteinExistence type="predicted"/>
<evidence type="ECO:0000313" key="2">
    <source>
        <dbReference type="EMBL" id="CAL1680583.1"/>
    </source>
</evidence>
<evidence type="ECO:0000313" key="3">
    <source>
        <dbReference type="Proteomes" id="UP001497644"/>
    </source>
</evidence>
<accession>A0AAV2NKL2</accession>
<name>A0AAV2NKL2_9HYME</name>
<evidence type="ECO:0000256" key="1">
    <source>
        <dbReference type="SAM" id="MobiDB-lite"/>
    </source>
</evidence>
<protein>
    <submittedName>
        <fullName evidence="2">Uncharacterized protein</fullName>
    </submittedName>
</protein>
<feature type="compositionally biased region" description="Basic and acidic residues" evidence="1">
    <location>
        <begin position="54"/>
        <end position="64"/>
    </location>
</feature>
<organism evidence="2 3">
    <name type="scientific">Lasius platythorax</name>
    <dbReference type="NCBI Taxonomy" id="488582"/>
    <lineage>
        <taxon>Eukaryota</taxon>
        <taxon>Metazoa</taxon>
        <taxon>Ecdysozoa</taxon>
        <taxon>Arthropoda</taxon>
        <taxon>Hexapoda</taxon>
        <taxon>Insecta</taxon>
        <taxon>Pterygota</taxon>
        <taxon>Neoptera</taxon>
        <taxon>Endopterygota</taxon>
        <taxon>Hymenoptera</taxon>
        <taxon>Apocrita</taxon>
        <taxon>Aculeata</taxon>
        <taxon>Formicoidea</taxon>
        <taxon>Formicidae</taxon>
        <taxon>Formicinae</taxon>
        <taxon>Lasius</taxon>
        <taxon>Lasius</taxon>
    </lineage>
</organism>
<feature type="region of interest" description="Disordered" evidence="1">
    <location>
        <begin position="47"/>
        <end position="72"/>
    </location>
</feature>
<dbReference type="AlphaFoldDB" id="A0AAV2NKL2"/>
<gene>
    <name evidence="2" type="ORF">LPLAT_LOCUS6579</name>
</gene>
<dbReference type="EMBL" id="OZ034825">
    <property type="protein sequence ID" value="CAL1680583.1"/>
    <property type="molecule type" value="Genomic_DNA"/>
</dbReference>
<keyword evidence="3" id="KW-1185">Reference proteome</keyword>
<sequence>MIRSGIFMILETAGKQGKIALDRVGDRNARAQDFYFLSATRESLARGRNFSSRAPDEGKGRSSEVAEQGDGDEMHLAEGMVDGMIRRL</sequence>